<feature type="domain" description="LysM" evidence="8">
    <location>
        <begin position="169"/>
        <end position="213"/>
    </location>
</feature>
<organism evidence="10 11">
    <name type="scientific">Caldilinea aerophila (strain DSM 14535 / JCM 11387 / NBRC 104270 / STL-6-O1)</name>
    <dbReference type="NCBI Taxonomy" id="926550"/>
    <lineage>
        <taxon>Bacteria</taxon>
        <taxon>Bacillati</taxon>
        <taxon>Chloroflexota</taxon>
        <taxon>Caldilineae</taxon>
        <taxon>Caldilineales</taxon>
        <taxon>Caldilineaceae</taxon>
        <taxon>Caldilinea</taxon>
    </lineage>
</organism>
<evidence type="ECO:0000256" key="6">
    <source>
        <dbReference type="PROSITE-ProRule" id="PRU01373"/>
    </source>
</evidence>
<evidence type="ECO:0000259" key="9">
    <source>
        <dbReference type="PROSITE" id="PS52029"/>
    </source>
</evidence>
<proteinExistence type="predicted"/>
<keyword evidence="11" id="KW-1185">Reference proteome</keyword>
<feature type="region of interest" description="Disordered" evidence="7">
    <location>
        <begin position="79"/>
        <end position="102"/>
    </location>
</feature>
<name>I0I1C5_CALAS</name>
<evidence type="ECO:0000256" key="3">
    <source>
        <dbReference type="ARBA" id="ARBA00022960"/>
    </source>
</evidence>
<dbReference type="InterPro" id="IPR018392">
    <property type="entry name" value="LysM"/>
</dbReference>
<gene>
    <name evidence="10" type="ordered locus">CLDAP_10230</name>
</gene>
<feature type="domain" description="LysM" evidence="8">
    <location>
        <begin position="235"/>
        <end position="279"/>
    </location>
</feature>
<evidence type="ECO:0008006" key="12">
    <source>
        <dbReference type="Google" id="ProtNLM"/>
    </source>
</evidence>
<dbReference type="Proteomes" id="UP000007880">
    <property type="component" value="Chromosome"/>
</dbReference>
<dbReference type="InterPro" id="IPR038063">
    <property type="entry name" value="Transpep_catalytic_dom"/>
</dbReference>
<dbReference type="SUPFAM" id="SSF54106">
    <property type="entry name" value="LysM domain"/>
    <property type="match status" value="4"/>
</dbReference>
<evidence type="ECO:0000313" key="10">
    <source>
        <dbReference type="EMBL" id="BAL99062.1"/>
    </source>
</evidence>
<keyword evidence="4 6" id="KW-0573">Peptidoglycan synthesis</keyword>
<dbReference type="Pfam" id="PF03734">
    <property type="entry name" value="YkuD"/>
    <property type="match status" value="1"/>
</dbReference>
<dbReference type="eggNOG" id="COG1388">
    <property type="taxonomic scope" value="Bacteria"/>
</dbReference>
<dbReference type="EMBL" id="AP012337">
    <property type="protein sequence ID" value="BAL99062.1"/>
    <property type="molecule type" value="Genomic_DNA"/>
</dbReference>
<keyword evidence="2" id="KW-0808">Transferase</keyword>
<evidence type="ECO:0000256" key="5">
    <source>
        <dbReference type="ARBA" id="ARBA00023316"/>
    </source>
</evidence>
<evidence type="ECO:0000256" key="4">
    <source>
        <dbReference type="ARBA" id="ARBA00022984"/>
    </source>
</evidence>
<dbReference type="Gene3D" id="2.40.440.10">
    <property type="entry name" value="L,D-transpeptidase catalytic domain-like"/>
    <property type="match status" value="1"/>
</dbReference>
<feature type="domain" description="LysM" evidence="8">
    <location>
        <begin position="16"/>
        <end position="60"/>
    </location>
</feature>
<dbReference type="SUPFAM" id="SSF141523">
    <property type="entry name" value="L,D-transpeptidase catalytic domain-like"/>
    <property type="match status" value="1"/>
</dbReference>
<protein>
    <recommendedName>
        <fullName evidence="12">LysM peptidoglycan-binding domain-containing protein</fullName>
    </recommendedName>
</protein>
<dbReference type="PANTHER" id="PTHR33734:SF22">
    <property type="entry name" value="MEMBRANE-BOUND LYTIC MUREIN TRANSGLYCOSYLASE D"/>
    <property type="match status" value="1"/>
</dbReference>
<dbReference type="PANTHER" id="PTHR33734">
    <property type="entry name" value="LYSM DOMAIN-CONTAINING GPI-ANCHORED PROTEIN 2"/>
    <property type="match status" value="1"/>
</dbReference>
<dbReference type="Gene3D" id="3.10.350.10">
    <property type="entry name" value="LysM domain"/>
    <property type="match status" value="4"/>
</dbReference>
<evidence type="ECO:0000256" key="1">
    <source>
        <dbReference type="ARBA" id="ARBA00004752"/>
    </source>
</evidence>
<dbReference type="CDD" id="cd16913">
    <property type="entry name" value="YkuD_like"/>
    <property type="match status" value="1"/>
</dbReference>
<dbReference type="PROSITE" id="PS52029">
    <property type="entry name" value="LD_TPASE"/>
    <property type="match status" value="1"/>
</dbReference>
<dbReference type="STRING" id="926550.CLDAP_10230"/>
<dbReference type="AlphaFoldDB" id="I0I1C5"/>
<evidence type="ECO:0000256" key="2">
    <source>
        <dbReference type="ARBA" id="ARBA00022679"/>
    </source>
</evidence>
<dbReference type="CDD" id="cd00118">
    <property type="entry name" value="LysM"/>
    <property type="match status" value="4"/>
</dbReference>
<keyword evidence="5 6" id="KW-0961">Cell wall biogenesis/degradation</keyword>
<feature type="active site" description="Nucleophile" evidence="6">
    <location>
        <position position="397"/>
    </location>
</feature>
<keyword evidence="3 6" id="KW-0133">Cell shape</keyword>
<dbReference type="GO" id="GO:0009252">
    <property type="term" value="P:peptidoglycan biosynthetic process"/>
    <property type="evidence" value="ECO:0007669"/>
    <property type="project" value="UniProtKB-UniPathway"/>
</dbReference>
<evidence type="ECO:0000256" key="7">
    <source>
        <dbReference type="SAM" id="MobiDB-lite"/>
    </source>
</evidence>
<feature type="domain" description="L,D-TPase catalytic" evidence="9">
    <location>
        <begin position="298"/>
        <end position="421"/>
    </location>
</feature>
<dbReference type="GO" id="GO:0071555">
    <property type="term" value="P:cell wall organization"/>
    <property type="evidence" value="ECO:0007669"/>
    <property type="project" value="UniProtKB-UniRule"/>
</dbReference>
<evidence type="ECO:0000259" key="8">
    <source>
        <dbReference type="PROSITE" id="PS51782"/>
    </source>
</evidence>
<evidence type="ECO:0000313" key="11">
    <source>
        <dbReference type="Proteomes" id="UP000007880"/>
    </source>
</evidence>
<dbReference type="InterPro" id="IPR036779">
    <property type="entry name" value="LysM_dom_sf"/>
</dbReference>
<feature type="active site" description="Proton donor/acceptor" evidence="6">
    <location>
        <position position="372"/>
    </location>
</feature>
<dbReference type="KEGG" id="cap:CLDAP_10230"/>
<sequence length="422" mass="46050">MFGLFLWAKPLSAQSDVHTVQPGETLTEIAARYGVSLEALMQANQISEADRIFSGQQLIIPTPLDPSQAEVVNIQKESENGTDLFESPPGENVSTAPVERGGNPIASLNRTYQARPGDTLSLIALRFGIDADALRRLNRLPSLDAPLRAGQQLLLPATGEELRPRAPNREHQVQAGETLSKIAAEYGVTLAALLQANRIADPNMVYAGQVLIIPGDAGESSVASRQIGPPRNGFFYYTVQPGDTMSGIARNLNTTMLAIQTYNNLPDAETVYNNMQLKIPYGPPPLNQVFPPVPMSGTRFVVSISRQQCWVYQGERVVYAWPCSTGAGERRTKPGNYAVQSKILNAKSKVWKLDMPYWLGIYDVGPYENGIHGLPVSWQTGKKIWSGLIGQPATFGCAMLGDLEASILFRMAYIGMPVHVLN</sequence>
<accession>I0I1C5</accession>
<dbReference type="InterPro" id="IPR005490">
    <property type="entry name" value="LD_TPept_cat_dom"/>
</dbReference>
<feature type="domain" description="LysM" evidence="8">
    <location>
        <begin position="110"/>
        <end position="155"/>
    </location>
</feature>
<dbReference type="PROSITE" id="PS51782">
    <property type="entry name" value="LYSM"/>
    <property type="match status" value="4"/>
</dbReference>
<dbReference type="SMART" id="SM00257">
    <property type="entry name" value="LysM"/>
    <property type="match status" value="4"/>
</dbReference>
<dbReference type="UniPathway" id="UPA00219"/>
<dbReference type="Pfam" id="PF01476">
    <property type="entry name" value="LysM"/>
    <property type="match status" value="4"/>
</dbReference>
<dbReference type="GO" id="GO:0008360">
    <property type="term" value="P:regulation of cell shape"/>
    <property type="evidence" value="ECO:0007669"/>
    <property type="project" value="UniProtKB-UniRule"/>
</dbReference>
<dbReference type="eggNOG" id="COG1376">
    <property type="taxonomic scope" value="Bacteria"/>
</dbReference>
<comment type="pathway">
    <text evidence="1 6">Cell wall biogenesis; peptidoglycan biosynthesis.</text>
</comment>
<reference evidence="10 11" key="1">
    <citation type="submission" date="2012-02" db="EMBL/GenBank/DDBJ databases">
        <title>Complete genome sequence of Caldilinea aerophila DSM 14535 (= NBRC 102666).</title>
        <authorList>
            <person name="Oguchi A."/>
            <person name="Hosoyama A."/>
            <person name="Sekine M."/>
            <person name="Fukai R."/>
            <person name="Kato Y."/>
            <person name="Nakamura S."/>
            <person name="Hanada S."/>
            <person name="Yamazaki S."/>
            <person name="Fujita N."/>
        </authorList>
    </citation>
    <scope>NUCLEOTIDE SEQUENCE [LARGE SCALE GENOMIC DNA]</scope>
    <source>
        <strain evidence="11">DSM 14535 / JCM 11387 / NBRC 104270 / STL-6-O1</strain>
    </source>
</reference>
<dbReference type="GO" id="GO:0016740">
    <property type="term" value="F:transferase activity"/>
    <property type="evidence" value="ECO:0007669"/>
    <property type="project" value="UniProtKB-KW"/>
</dbReference>
<dbReference type="HOGENOM" id="CLU_820579_0_0_0"/>